<dbReference type="EMBL" id="CAJVQC010037585">
    <property type="protein sequence ID" value="CAG8764198.1"/>
    <property type="molecule type" value="Genomic_DNA"/>
</dbReference>
<name>A0ACA9QS19_9GLOM</name>
<dbReference type="Proteomes" id="UP000789920">
    <property type="component" value="Unassembled WGS sequence"/>
</dbReference>
<sequence>MIFGNSNPPPPRPNTDIPEAKANLFSVLIAWWANDFISLGYKRHLEKDDLYVLNNARLAKTVTDKFEVEWKKETQKNCDRKESIFIKSSIHGFETGFLSRTILITAIHRKVLVLSGKARNLFSNGKIINLMSTDTSRIDFACTYFHIIWAAPIQCCMALGLFIFNIGPSALAGFGICEVTLFVWATAGLIKQNKK</sequence>
<comment type="caution">
    <text evidence="1">The sequence shown here is derived from an EMBL/GenBank/DDBJ whole genome shotgun (WGS) entry which is preliminary data.</text>
</comment>
<reference evidence="1" key="1">
    <citation type="submission" date="2021-06" db="EMBL/GenBank/DDBJ databases">
        <authorList>
            <person name="Kallberg Y."/>
            <person name="Tangrot J."/>
            <person name="Rosling A."/>
        </authorList>
    </citation>
    <scope>NUCLEOTIDE SEQUENCE</scope>
    <source>
        <strain evidence="1">MA461A</strain>
    </source>
</reference>
<accession>A0ACA9QS19</accession>
<organism evidence="1 2">
    <name type="scientific">Racocetra persica</name>
    <dbReference type="NCBI Taxonomy" id="160502"/>
    <lineage>
        <taxon>Eukaryota</taxon>
        <taxon>Fungi</taxon>
        <taxon>Fungi incertae sedis</taxon>
        <taxon>Mucoromycota</taxon>
        <taxon>Glomeromycotina</taxon>
        <taxon>Glomeromycetes</taxon>
        <taxon>Diversisporales</taxon>
        <taxon>Gigasporaceae</taxon>
        <taxon>Racocetra</taxon>
    </lineage>
</organism>
<proteinExistence type="predicted"/>
<evidence type="ECO:0000313" key="2">
    <source>
        <dbReference type="Proteomes" id="UP000789920"/>
    </source>
</evidence>
<evidence type="ECO:0000313" key="1">
    <source>
        <dbReference type="EMBL" id="CAG8764198.1"/>
    </source>
</evidence>
<protein>
    <submittedName>
        <fullName evidence="1">18854_t:CDS:1</fullName>
    </submittedName>
</protein>
<keyword evidence="2" id="KW-1185">Reference proteome</keyword>
<gene>
    <name evidence="1" type="ORF">RPERSI_LOCUS15596</name>
</gene>